<evidence type="ECO:0000256" key="4">
    <source>
        <dbReference type="PROSITE-ProRule" id="PRU00125"/>
    </source>
</evidence>
<evidence type="ECO:0000313" key="7">
    <source>
        <dbReference type="Proteomes" id="UP000221080"/>
    </source>
</evidence>
<dbReference type="CDD" id="cd09358">
    <property type="entry name" value="LIM_Mical_like"/>
    <property type="match status" value="1"/>
</dbReference>
<dbReference type="RefSeq" id="XP_053530860.1">
    <property type="nucleotide sequence ID" value="XM_053674885.1"/>
</dbReference>
<feature type="compositionally biased region" description="Polar residues" evidence="5">
    <location>
        <begin position="144"/>
        <end position="154"/>
    </location>
</feature>
<evidence type="ECO:0000256" key="2">
    <source>
        <dbReference type="ARBA" id="ARBA00022833"/>
    </source>
</evidence>
<evidence type="ECO:0000256" key="3">
    <source>
        <dbReference type="ARBA" id="ARBA00023038"/>
    </source>
</evidence>
<name>A0A9F7QVN9_ICTPU</name>
<organism evidence="7 8">
    <name type="scientific">Ictalurus punctatus</name>
    <name type="common">Channel catfish</name>
    <name type="synonym">Silurus punctatus</name>
    <dbReference type="NCBI Taxonomy" id="7998"/>
    <lineage>
        <taxon>Eukaryota</taxon>
        <taxon>Metazoa</taxon>
        <taxon>Chordata</taxon>
        <taxon>Craniata</taxon>
        <taxon>Vertebrata</taxon>
        <taxon>Euteleostomi</taxon>
        <taxon>Actinopterygii</taxon>
        <taxon>Neopterygii</taxon>
        <taxon>Teleostei</taxon>
        <taxon>Ostariophysi</taxon>
        <taxon>Siluriformes</taxon>
        <taxon>Ictaluridae</taxon>
        <taxon>Ictalurus</taxon>
    </lineage>
</organism>
<keyword evidence="2 4" id="KW-0862">Zinc</keyword>
<feature type="domain" description="LIM zinc-binding" evidence="6">
    <location>
        <begin position="288"/>
        <end position="348"/>
    </location>
</feature>
<keyword evidence="7" id="KW-1185">Reference proteome</keyword>
<proteinExistence type="predicted"/>
<gene>
    <name evidence="8" type="primary">LOC108256337</name>
</gene>
<dbReference type="SMART" id="SM00132">
    <property type="entry name" value="LIM"/>
    <property type="match status" value="1"/>
</dbReference>
<dbReference type="OMA" id="GMETCAD"/>
<evidence type="ECO:0000313" key="8">
    <source>
        <dbReference type="RefSeq" id="XP_053530860.1"/>
    </source>
</evidence>
<dbReference type="GO" id="GO:0046872">
    <property type="term" value="F:metal ion binding"/>
    <property type="evidence" value="ECO:0007669"/>
    <property type="project" value="UniProtKB-KW"/>
</dbReference>
<reference evidence="8" key="2">
    <citation type="submission" date="2025-08" db="UniProtKB">
        <authorList>
            <consortium name="RefSeq"/>
        </authorList>
    </citation>
    <scope>IDENTIFICATION</scope>
    <source>
        <tissue evidence="8">Blood</tissue>
    </source>
</reference>
<dbReference type="SUPFAM" id="SSF57716">
    <property type="entry name" value="Glucocorticoid receptor-like (DNA-binding domain)"/>
    <property type="match status" value="2"/>
</dbReference>
<protein>
    <submittedName>
        <fullName evidence="8">LIM domain-containing protein isoform X7</fullName>
    </submittedName>
</protein>
<dbReference type="PANTHER" id="PTHR24206">
    <property type="entry name" value="OS06G0237300 PROTEIN"/>
    <property type="match status" value="1"/>
</dbReference>
<dbReference type="Proteomes" id="UP000221080">
    <property type="component" value="Chromosome 23"/>
</dbReference>
<dbReference type="PROSITE" id="PS50023">
    <property type="entry name" value="LIM_DOMAIN_2"/>
    <property type="match status" value="1"/>
</dbReference>
<dbReference type="PROSITE" id="PS00478">
    <property type="entry name" value="LIM_DOMAIN_1"/>
    <property type="match status" value="1"/>
</dbReference>
<keyword evidence="1 4" id="KW-0479">Metal-binding</keyword>
<feature type="region of interest" description="Disordered" evidence="5">
    <location>
        <begin position="132"/>
        <end position="154"/>
    </location>
</feature>
<keyword evidence="3 4" id="KW-0440">LIM domain</keyword>
<dbReference type="Pfam" id="PF00412">
    <property type="entry name" value="LIM"/>
    <property type="match status" value="1"/>
</dbReference>
<reference evidence="7" key="1">
    <citation type="journal article" date="2016" name="Nat. Commun.">
        <title>The channel catfish genome sequence provides insights into the evolution of scale formation in teleosts.</title>
        <authorList>
            <person name="Liu Z."/>
            <person name="Liu S."/>
            <person name="Yao J."/>
            <person name="Bao L."/>
            <person name="Zhang J."/>
            <person name="Li Y."/>
            <person name="Jiang C."/>
            <person name="Sun L."/>
            <person name="Wang R."/>
            <person name="Zhang Y."/>
            <person name="Zhou T."/>
            <person name="Zeng Q."/>
            <person name="Fu Q."/>
            <person name="Gao S."/>
            <person name="Li N."/>
            <person name="Koren S."/>
            <person name="Jiang Y."/>
            <person name="Zimin A."/>
            <person name="Xu P."/>
            <person name="Phillippy A.M."/>
            <person name="Geng X."/>
            <person name="Song L."/>
            <person name="Sun F."/>
            <person name="Li C."/>
            <person name="Wang X."/>
            <person name="Chen A."/>
            <person name="Jin Y."/>
            <person name="Yuan Z."/>
            <person name="Yang Y."/>
            <person name="Tan S."/>
            <person name="Peatman E."/>
            <person name="Lu J."/>
            <person name="Qin Z."/>
            <person name="Dunham R."/>
            <person name="Li Z."/>
            <person name="Sonstegard T."/>
            <person name="Feng J."/>
            <person name="Danzmann R.G."/>
            <person name="Schroeder S."/>
            <person name="Scheffler B."/>
            <person name="Duke M.V."/>
            <person name="Ballard L."/>
            <person name="Kucuktas H."/>
            <person name="Kaltenboeck L."/>
            <person name="Liu H."/>
            <person name="Armbruster J."/>
            <person name="Xie Y."/>
            <person name="Kirby M.L."/>
            <person name="Tian Y."/>
            <person name="Flanagan M.E."/>
            <person name="Mu W."/>
            <person name="Waldbieser G.C."/>
        </authorList>
    </citation>
    <scope>NUCLEOTIDE SEQUENCE [LARGE SCALE GENOMIC DNA]</scope>
    <source>
        <strain evidence="7">SDA103</strain>
    </source>
</reference>
<dbReference type="AlphaFoldDB" id="A0A9F7QVN9"/>
<accession>A0A9F7QVN9</accession>
<dbReference type="GeneID" id="108256337"/>
<evidence type="ECO:0000256" key="1">
    <source>
        <dbReference type="ARBA" id="ARBA00022723"/>
    </source>
</evidence>
<dbReference type="InterPro" id="IPR001781">
    <property type="entry name" value="Znf_LIM"/>
</dbReference>
<evidence type="ECO:0000256" key="5">
    <source>
        <dbReference type="SAM" id="MobiDB-lite"/>
    </source>
</evidence>
<dbReference type="Gene3D" id="2.10.110.10">
    <property type="entry name" value="Cysteine Rich Protein"/>
    <property type="match status" value="1"/>
</dbReference>
<sequence length="376" mass="42705">METNLRKTQSLRCVATEHTLSWTEAGLRDRRKSVSQLVAEYQNAVTGKAKAGDSVENKQKQTLQFAAIPITETESKLEALIQRSTKERPYAWADRSTNSHLTRSKSMEVLPRQRTVSTSALRELFETKVAMKPKSVHKPKSTDKPQSTPVTQNAGINHKSTEDLLVFIEANGIKTHEKSVVPPKEEEVNVTPKVLRAPQVERRKTSTGVYTERIVPQTDDKRESIADFRDSSALYGREKFPISVKAISALYLSKVAAADPTGNLLKPKQDCTSPTTQKVCKFQPVVQDRCTACLKPVYSMEKIAADKYVFHKNCFCCKHCNQKLSLRNYTTHYGEFYCVFHYQQLFRKNGNYDEGFGHEQHKKRWLLSATNNTDLL</sequence>
<evidence type="ECO:0000259" key="6">
    <source>
        <dbReference type="PROSITE" id="PS50023"/>
    </source>
</evidence>